<dbReference type="PANTHER" id="PTHR35824:SF1">
    <property type="entry name" value="MEMBRANE-ANCHORED JUNCTION PROTEIN"/>
    <property type="match status" value="1"/>
</dbReference>
<dbReference type="GO" id="GO:0007129">
    <property type="term" value="P:homologous chromosome pairing at meiosis"/>
    <property type="evidence" value="ECO:0007669"/>
    <property type="project" value="TreeGrafter"/>
</dbReference>
<name>A0A1U8DTH2_ALLSI</name>
<gene>
    <name evidence="2" type="primary">MAJIN</name>
</gene>
<dbReference type="KEGG" id="asn:102385624"/>
<dbReference type="InParanoid" id="A0A1U8DTH2"/>
<dbReference type="AlphaFoldDB" id="A0A1U8DTH2"/>
<dbReference type="eggNOG" id="ENOG502S50S">
    <property type="taxonomic scope" value="Eukaryota"/>
</dbReference>
<dbReference type="STRING" id="38654.A0A1U8DTH2"/>
<dbReference type="GO" id="GO:0005637">
    <property type="term" value="C:nuclear inner membrane"/>
    <property type="evidence" value="ECO:0007669"/>
    <property type="project" value="TreeGrafter"/>
</dbReference>
<dbReference type="GO" id="GO:0070197">
    <property type="term" value="P:meiotic attachment of telomere to nuclear envelope"/>
    <property type="evidence" value="ECO:0007669"/>
    <property type="project" value="TreeGrafter"/>
</dbReference>
<proteinExistence type="predicted"/>
<dbReference type="Proteomes" id="UP000189705">
    <property type="component" value="Unplaced"/>
</dbReference>
<accession>A0A1U8DTH2</accession>
<dbReference type="PANTHER" id="PTHR35824">
    <property type="entry name" value="MEMBRANE-ANCHORED JUNCTION PROTEIN MAJIN"/>
    <property type="match status" value="1"/>
</dbReference>
<protein>
    <submittedName>
        <fullName evidence="2">Membrane-anchored junction protein</fullName>
    </submittedName>
</protein>
<dbReference type="GO" id="GO:0003677">
    <property type="term" value="F:DNA binding"/>
    <property type="evidence" value="ECO:0007669"/>
    <property type="project" value="InterPro"/>
</dbReference>
<dbReference type="RefSeq" id="XP_014380994.2">
    <property type="nucleotide sequence ID" value="XM_014525508.2"/>
</dbReference>
<dbReference type="InterPro" id="IPR027816">
    <property type="entry name" value="MAJIN"/>
</dbReference>
<keyword evidence="1" id="KW-1185">Reference proteome</keyword>
<reference evidence="2" key="1">
    <citation type="submission" date="2025-08" db="UniProtKB">
        <authorList>
            <consortium name="RefSeq"/>
        </authorList>
    </citation>
    <scope>IDENTIFICATION</scope>
</reference>
<evidence type="ECO:0000313" key="1">
    <source>
        <dbReference type="Proteomes" id="UP000189705"/>
    </source>
</evidence>
<dbReference type="GeneID" id="102385624"/>
<dbReference type="Pfam" id="PF15077">
    <property type="entry name" value="MAJIN"/>
    <property type="match status" value="1"/>
</dbReference>
<dbReference type="CTD" id="283129"/>
<evidence type="ECO:0000313" key="2">
    <source>
        <dbReference type="RefSeq" id="XP_014380994.2"/>
    </source>
</evidence>
<organism evidence="1 2">
    <name type="scientific">Alligator sinensis</name>
    <name type="common">Chinese alligator</name>
    <dbReference type="NCBI Taxonomy" id="38654"/>
    <lineage>
        <taxon>Eukaryota</taxon>
        <taxon>Metazoa</taxon>
        <taxon>Chordata</taxon>
        <taxon>Craniata</taxon>
        <taxon>Vertebrata</taxon>
        <taxon>Euteleostomi</taxon>
        <taxon>Archelosauria</taxon>
        <taxon>Archosauria</taxon>
        <taxon>Crocodylia</taxon>
        <taxon>Alligatoridae</taxon>
        <taxon>Alligatorinae</taxon>
        <taxon>Alligator</taxon>
    </lineage>
</organism>
<sequence>MSLKPFTCPWPETRFLHAGKSVYKFKIRYGNISDGMGTGENTSLELEEAIRVILGNLDNTHPFTTEYFTIFPYLSKWERVSKLRFKHGDKLLDPYPYVCIMYVERNSFQQSVFIRKEAHLDACKSVKNRSEIIGDTETKATRRQRRVEDPAELSQSEPCVERFDVPAQVPVICSQPPGQSCRAGAEDIHNTSETNSPCRRNPSEEIWFEYQAPEDLKKDGINLSVVGEPVENSAEPNTSENGQWENRMLLLQPVSPSENEGSVESKGRGFLELWKSTLFPPLQRIFGGSN</sequence>